<evidence type="ECO:0000313" key="4">
    <source>
        <dbReference type="EMBL" id="SDD21030.1"/>
    </source>
</evidence>
<dbReference type="STRING" id="1271860.SAMN05216174_108212"/>
<organism evidence="4 5">
    <name type="scientific">Actinokineospora iranica</name>
    <dbReference type="NCBI Taxonomy" id="1271860"/>
    <lineage>
        <taxon>Bacteria</taxon>
        <taxon>Bacillati</taxon>
        <taxon>Actinomycetota</taxon>
        <taxon>Actinomycetes</taxon>
        <taxon>Pseudonocardiales</taxon>
        <taxon>Pseudonocardiaceae</taxon>
        <taxon>Actinokineospora</taxon>
    </lineage>
</organism>
<sequence length="482" mass="54558">MTTRDLSTEPAFSVSAFTSDERDRLTLLPDEEQRSVLYRDLLSDKGIDQPTNLAVAENVLLYPMMRAEVFDKMPVLPKEYVKYFPSYGSVELRTMMAARLAESFGVPGQITPDEVFGVAGVSSALQCIAWGLQTPLSVETDVPMPRGDQPCPVPPGSTVMLPAPFWQGFYWSFQQGPNLKCLPVPLTTAGIDNFRLTLDDLRREYDARPEKPKLLVLTNPQNPLGVNYDRQLLESTYEWALQHTDMHIISDEMYCHSQLSNAKPPFVSALALNAIEQYRDRVHVVWGFAKDFGLSGFRAGFLISRSPYVRNVMVGATNPTERRNAQSWFTPMDSLKHFYLLNLLHANNDRFWHDAMRQYPELLTSAYKSVAGVLDRYRIRHVHTEHANSAQFFWLDLREFLGRPDQSTTQSGLFGFFGGDTQPDPEQHLADAILRNANVQLLTGTTLSCPVKGYFRLCFTATETDQVVKAVTAMCEYLRSLQ</sequence>
<dbReference type="InterPro" id="IPR015424">
    <property type="entry name" value="PyrdxlP-dep_Trfase"/>
</dbReference>
<keyword evidence="1" id="KW-0663">Pyridoxal phosphate</keyword>
<dbReference type="RefSeq" id="WP_091452470.1">
    <property type="nucleotide sequence ID" value="NZ_FMZZ01000008.1"/>
</dbReference>
<dbReference type="Gene3D" id="3.40.640.10">
    <property type="entry name" value="Type I PLP-dependent aspartate aminotransferase-like (Major domain)"/>
    <property type="match status" value="1"/>
</dbReference>
<protein>
    <recommendedName>
        <fullName evidence="2">Aminotransferase</fullName>
        <ecNumber evidence="2">2.6.1.-</ecNumber>
    </recommendedName>
</protein>
<proteinExistence type="inferred from homology"/>
<keyword evidence="5" id="KW-1185">Reference proteome</keyword>
<dbReference type="PANTHER" id="PTHR43795:SF39">
    <property type="entry name" value="AMINOTRANSFERASE CLASS I_CLASSII DOMAIN-CONTAINING PROTEIN"/>
    <property type="match status" value="1"/>
</dbReference>
<evidence type="ECO:0000313" key="5">
    <source>
        <dbReference type="Proteomes" id="UP000199501"/>
    </source>
</evidence>
<dbReference type="OrthoDB" id="2192472at2"/>
<evidence type="ECO:0000256" key="2">
    <source>
        <dbReference type="RuleBase" id="RU000481"/>
    </source>
</evidence>
<keyword evidence="2 4" id="KW-0032">Aminotransferase</keyword>
<dbReference type="GO" id="GO:0030170">
    <property type="term" value="F:pyridoxal phosphate binding"/>
    <property type="evidence" value="ECO:0007669"/>
    <property type="project" value="InterPro"/>
</dbReference>
<dbReference type="PANTHER" id="PTHR43795">
    <property type="entry name" value="BIFUNCTIONAL ASPARTATE AMINOTRANSFERASE AND GLUTAMATE/ASPARTATE-PREPHENATE AMINOTRANSFERASE-RELATED"/>
    <property type="match status" value="1"/>
</dbReference>
<comment type="cofactor">
    <cofactor evidence="2">
        <name>pyridoxal 5'-phosphate</name>
        <dbReference type="ChEBI" id="CHEBI:597326"/>
    </cofactor>
</comment>
<reference evidence="5" key="1">
    <citation type="submission" date="2016-10" db="EMBL/GenBank/DDBJ databases">
        <authorList>
            <person name="Varghese N."/>
            <person name="Submissions S."/>
        </authorList>
    </citation>
    <scope>NUCLEOTIDE SEQUENCE [LARGE SCALE GENOMIC DNA]</scope>
    <source>
        <strain evidence="5">IBRC-M 10403</strain>
    </source>
</reference>
<dbReference type="Gene3D" id="3.90.1150.10">
    <property type="entry name" value="Aspartate Aminotransferase, domain 1"/>
    <property type="match status" value="1"/>
</dbReference>
<gene>
    <name evidence="4" type="ORF">SAMN05216174_108212</name>
</gene>
<accession>A0A1G6SVQ5</accession>
<dbReference type="InterPro" id="IPR050478">
    <property type="entry name" value="Ethylene_sulfur-biosynth"/>
</dbReference>
<dbReference type="Proteomes" id="UP000199501">
    <property type="component" value="Unassembled WGS sequence"/>
</dbReference>
<dbReference type="GO" id="GO:0008483">
    <property type="term" value="F:transaminase activity"/>
    <property type="evidence" value="ECO:0007669"/>
    <property type="project" value="UniProtKB-KW"/>
</dbReference>
<comment type="similarity">
    <text evidence="2">Belongs to the class-I pyridoxal-phosphate-dependent aminotransferase family.</text>
</comment>
<dbReference type="SUPFAM" id="SSF53383">
    <property type="entry name" value="PLP-dependent transferases"/>
    <property type="match status" value="1"/>
</dbReference>
<dbReference type="AlphaFoldDB" id="A0A1G6SVQ5"/>
<dbReference type="PRINTS" id="PR00753">
    <property type="entry name" value="ACCSYNTHASE"/>
</dbReference>
<dbReference type="EMBL" id="FMZZ01000008">
    <property type="protein sequence ID" value="SDD21030.1"/>
    <property type="molecule type" value="Genomic_DNA"/>
</dbReference>
<dbReference type="CDD" id="cd00609">
    <property type="entry name" value="AAT_like"/>
    <property type="match status" value="1"/>
</dbReference>
<keyword evidence="2 4" id="KW-0808">Transferase</keyword>
<dbReference type="EC" id="2.6.1.-" evidence="2"/>
<dbReference type="PROSITE" id="PS00105">
    <property type="entry name" value="AA_TRANSFER_CLASS_1"/>
    <property type="match status" value="1"/>
</dbReference>
<dbReference type="InterPro" id="IPR004838">
    <property type="entry name" value="NHTrfase_class1_PyrdxlP-BS"/>
</dbReference>
<evidence type="ECO:0000256" key="1">
    <source>
        <dbReference type="ARBA" id="ARBA00022898"/>
    </source>
</evidence>
<dbReference type="GO" id="GO:0006520">
    <property type="term" value="P:amino acid metabolic process"/>
    <property type="evidence" value="ECO:0007669"/>
    <property type="project" value="TreeGrafter"/>
</dbReference>
<dbReference type="InterPro" id="IPR015421">
    <property type="entry name" value="PyrdxlP-dep_Trfase_major"/>
</dbReference>
<feature type="domain" description="Aminotransferase class I/classII large" evidence="3">
    <location>
        <begin position="153"/>
        <end position="470"/>
    </location>
</feature>
<evidence type="ECO:0000259" key="3">
    <source>
        <dbReference type="Pfam" id="PF00155"/>
    </source>
</evidence>
<dbReference type="InterPro" id="IPR015422">
    <property type="entry name" value="PyrdxlP-dep_Trfase_small"/>
</dbReference>
<dbReference type="InterPro" id="IPR004839">
    <property type="entry name" value="Aminotransferase_I/II_large"/>
</dbReference>
<dbReference type="Pfam" id="PF00155">
    <property type="entry name" value="Aminotran_1_2"/>
    <property type="match status" value="1"/>
</dbReference>
<name>A0A1G6SVQ5_9PSEU</name>